<protein>
    <recommendedName>
        <fullName evidence="7">DUF4709 domain-containing protein</fullName>
    </recommendedName>
</protein>
<organism evidence="5 6">
    <name type="scientific">Myotis myotis</name>
    <name type="common">Greater mouse-eared bat</name>
    <name type="synonym">Vespertilio myotis</name>
    <dbReference type="NCBI Taxonomy" id="51298"/>
    <lineage>
        <taxon>Eukaryota</taxon>
        <taxon>Metazoa</taxon>
        <taxon>Chordata</taxon>
        <taxon>Craniata</taxon>
        <taxon>Vertebrata</taxon>
        <taxon>Euteleostomi</taxon>
        <taxon>Mammalia</taxon>
        <taxon>Eutheria</taxon>
        <taxon>Laurasiatheria</taxon>
        <taxon>Chiroptera</taxon>
        <taxon>Yangochiroptera</taxon>
        <taxon>Vespertilionidae</taxon>
        <taxon>Myotis</taxon>
    </lineage>
</organism>
<sequence length="512" mass="59004">MATDAGSGLPDPPVGISQEAHHRAANSQAPMENWEDPSESEKCWRSLENLEFAIEQCQLVPRLNISDDLKVGFFSTDHATQTDSSEILPLKELCSSTQKLVKIIRSLQVDFGFLKQLLQLKFEDRIKEESFNLFAVLHDRILTVERHYQQNEELIRKCCHQQLADAIAVVRGMYKQFFEVEEGRSSLHDITTDKISILLLKLKDQEEVIKKLKEEVEHYEEALATEASQETASVKEHLEYKVENERLLQVVAELEEVAQLNLKENAFLEDEIMTLKETAEKDQKTIQRLTEGRDKLKAELNAEKVLVQEMVSKHKEEMEMRKKWDIVSGKGSRSLKGKELTFSPWSSQHRIKPSSFPSTSGSKTKRGKTSRKSLKQKHSEVEEKHTLEKEIEMLKKSLENEKMLTERFRKEAERINKIWEKKFLILKNSFHVLKNEMFTRHTLYRQFAVVADTSFNYVKLKPLLVHSKTNLVADSVSSGNDNPSSYATELIILNMNPHCIEDIGDNVHTNGL</sequence>
<evidence type="ECO:0000256" key="1">
    <source>
        <dbReference type="SAM" id="Coils"/>
    </source>
</evidence>
<feature type="region of interest" description="Disordered" evidence="2">
    <location>
        <begin position="1"/>
        <end position="37"/>
    </location>
</feature>
<dbReference type="AlphaFoldDB" id="A0A7J8AIQ4"/>
<dbReference type="PANTHER" id="PTHR22382">
    <property type="entry name" value="RIKEN CDNA 4921504E06 GENE"/>
    <property type="match status" value="1"/>
</dbReference>
<proteinExistence type="predicted"/>
<reference evidence="5 6" key="1">
    <citation type="journal article" date="2020" name="Nature">
        <title>Six reference-quality genomes reveal evolution of bat adaptations.</title>
        <authorList>
            <person name="Jebb D."/>
            <person name="Huang Z."/>
            <person name="Pippel M."/>
            <person name="Hughes G.M."/>
            <person name="Lavrichenko K."/>
            <person name="Devanna P."/>
            <person name="Winkler S."/>
            <person name="Jermiin L.S."/>
            <person name="Skirmuntt E.C."/>
            <person name="Katzourakis A."/>
            <person name="Burkitt-Gray L."/>
            <person name="Ray D.A."/>
            <person name="Sullivan K.A.M."/>
            <person name="Roscito J.G."/>
            <person name="Kirilenko B.M."/>
            <person name="Davalos L.M."/>
            <person name="Corthals A.P."/>
            <person name="Power M.L."/>
            <person name="Jones G."/>
            <person name="Ransome R.D."/>
            <person name="Dechmann D.K.N."/>
            <person name="Locatelli A.G."/>
            <person name="Puechmaille S.J."/>
            <person name="Fedrigo O."/>
            <person name="Jarvis E.D."/>
            <person name="Hiller M."/>
            <person name="Vernes S.C."/>
            <person name="Myers E.W."/>
            <person name="Teeling E.C."/>
        </authorList>
    </citation>
    <scope>NUCLEOTIDE SEQUENCE [LARGE SCALE GENOMIC DNA]</scope>
    <source>
        <strain evidence="5">MMyoMyo1</strain>
        <tissue evidence="5">Flight muscle</tissue>
    </source>
</reference>
<feature type="compositionally biased region" description="Basic residues" evidence="2">
    <location>
        <begin position="363"/>
        <end position="376"/>
    </location>
</feature>
<feature type="domain" description="DUF4709" evidence="3">
    <location>
        <begin position="62"/>
        <end position="171"/>
    </location>
</feature>
<dbReference type="InterPro" id="IPR031651">
    <property type="entry name" value="DUF4709"/>
</dbReference>
<dbReference type="EMBL" id="JABWUV010000001">
    <property type="protein sequence ID" value="KAF6386135.1"/>
    <property type="molecule type" value="Genomic_DNA"/>
</dbReference>
<evidence type="ECO:0000313" key="5">
    <source>
        <dbReference type="EMBL" id="KAF6386135.1"/>
    </source>
</evidence>
<feature type="domain" description="DUF4724" evidence="4">
    <location>
        <begin position="437"/>
        <end position="485"/>
    </location>
</feature>
<evidence type="ECO:0008006" key="7">
    <source>
        <dbReference type="Google" id="ProtNLM"/>
    </source>
</evidence>
<dbReference type="Pfam" id="PF15821">
    <property type="entry name" value="DUF4709"/>
    <property type="match status" value="1"/>
</dbReference>
<dbReference type="Proteomes" id="UP000527355">
    <property type="component" value="Unassembled WGS sequence"/>
</dbReference>
<comment type="caution">
    <text evidence="5">The sequence shown here is derived from an EMBL/GenBank/DDBJ whole genome shotgun (WGS) entry which is preliminary data.</text>
</comment>
<evidence type="ECO:0000259" key="4">
    <source>
        <dbReference type="Pfam" id="PF15852"/>
    </source>
</evidence>
<evidence type="ECO:0000259" key="3">
    <source>
        <dbReference type="Pfam" id="PF15821"/>
    </source>
</evidence>
<feature type="coiled-coil region" evidence="1">
    <location>
        <begin position="195"/>
        <end position="317"/>
    </location>
</feature>
<evidence type="ECO:0000313" key="6">
    <source>
        <dbReference type="Proteomes" id="UP000527355"/>
    </source>
</evidence>
<dbReference type="PANTHER" id="PTHR22382:SF7">
    <property type="entry name" value="RIKEN CDNA 4921504E06 GENE"/>
    <property type="match status" value="1"/>
</dbReference>
<gene>
    <name evidence="5" type="ORF">mMyoMyo1_001640</name>
</gene>
<accession>A0A7J8AIQ4</accession>
<keyword evidence="6" id="KW-1185">Reference proteome</keyword>
<dbReference type="VEuPathDB" id="HostDB:CUNH10orf67"/>
<feature type="region of interest" description="Disordered" evidence="2">
    <location>
        <begin position="346"/>
        <end position="382"/>
    </location>
</feature>
<name>A0A7J8AIQ4_MYOMY</name>
<keyword evidence="1" id="KW-0175">Coiled coil</keyword>
<dbReference type="InterPro" id="IPR040119">
    <property type="entry name" value="C10orf67-like"/>
</dbReference>
<dbReference type="InterPro" id="IPR031711">
    <property type="entry name" value="DUF4724"/>
</dbReference>
<dbReference type="Pfam" id="PF15852">
    <property type="entry name" value="DUF4724"/>
    <property type="match status" value="1"/>
</dbReference>
<evidence type="ECO:0000256" key="2">
    <source>
        <dbReference type="SAM" id="MobiDB-lite"/>
    </source>
</evidence>